<evidence type="ECO:0000313" key="2">
    <source>
        <dbReference type="Proteomes" id="UP000828390"/>
    </source>
</evidence>
<dbReference type="Proteomes" id="UP000828390">
    <property type="component" value="Unassembled WGS sequence"/>
</dbReference>
<comment type="caution">
    <text evidence="1">The sequence shown here is derived from an EMBL/GenBank/DDBJ whole genome shotgun (WGS) entry which is preliminary data.</text>
</comment>
<dbReference type="AlphaFoldDB" id="A0A9D4LTD6"/>
<name>A0A9D4LTD6_DREPO</name>
<dbReference type="EMBL" id="JAIWYP010000002">
    <property type="protein sequence ID" value="KAH3864650.1"/>
    <property type="molecule type" value="Genomic_DNA"/>
</dbReference>
<evidence type="ECO:0000313" key="1">
    <source>
        <dbReference type="EMBL" id="KAH3864650.1"/>
    </source>
</evidence>
<gene>
    <name evidence="1" type="ORF">DPMN_027673</name>
</gene>
<keyword evidence="2" id="KW-1185">Reference proteome</keyword>
<sequence>MITDERVRLVYAQPFFTFIKVFSASHVFNSFPLKVLWRLASDDTSRCGYTGSCSCDPTHRRLKTLVVSSLTETAKAPGNILSD</sequence>
<accession>A0A9D4LTD6</accession>
<protein>
    <submittedName>
        <fullName evidence="1">Uncharacterized protein</fullName>
    </submittedName>
</protein>
<reference evidence="1" key="2">
    <citation type="submission" date="2020-11" db="EMBL/GenBank/DDBJ databases">
        <authorList>
            <person name="McCartney M.A."/>
            <person name="Auch B."/>
            <person name="Kono T."/>
            <person name="Mallez S."/>
            <person name="Becker A."/>
            <person name="Gohl D.M."/>
            <person name="Silverstein K.A.T."/>
            <person name="Koren S."/>
            <person name="Bechman K.B."/>
            <person name="Herman A."/>
            <person name="Abrahante J.E."/>
            <person name="Garbe J."/>
        </authorList>
    </citation>
    <scope>NUCLEOTIDE SEQUENCE</scope>
    <source>
        <strain evidence="1">Duluth1</strain>
        <tissue evidence="1">Whole animal</tissue>
    </source>
</reference>
<proteinExistence type="predicted"/>
<organism evidence="1 2">
    <name type="scientific">Dreissena polymorpha</name>
    <name type="common">Zebra mussel</name>
    <name type="synonym">Mytilus polymorpha</name>
    <dbReference type="NCBI Taxonomy" id="45954"/>
    <lineage>
        <taxon>Eukaryota</taxon>
        <taxon>Metazoa</taxon>
        <taxon>Spiralia</taxon>
        <taxon>Lophotrochozoa</taxon>
        <taxon>Mollusca</taxon>
        <taxon>Bivalvia</taxon>
        <taxon>Autobranchia</taxon>
        <taxon>Heteroconchia</taxon>
        <taxon>Euheterodonta</taxon>
        <taxon>Imparidentia</taxon>
        <taxon>Neoheterodontei</taxon>
        <taxon>Myida</taxon>
        <taxon>Dreissenoidea</taxon>
        <taxon>Dreissenidae</taxon>
        <taxon>Dreissena</taxon>
    </lineage>
</organism>
<reference evidence="1" key="1">
    <citation type="journal article" date="2019" name="bioRxiv">
        <title>The Genome of the Zebra Mussel, Dreissena polymorpha: A Resource for Invasive Species Research.</title>
        <authorList>
            <person name="McCartney M.A."/>
            <person name="Auch B."/>
            <person name="Kono T."/>
            <person name="Mallez S."/>
            <person name="Zhang Y."/>
            <person name="Obille A."/>
            <person name="Becker A."/>
            <person name="Abrahante J.E."/>
            <person name="Garbe J."/>
            <person name="Badalamenti J.P."/>
            <person name="Herman A."/>
            <person name="Mangelson H."/>
            <person name="Liachko I."/>
            <person name="Sullivan S."/>
            <person name="Sone E.D."/>
            <person name="Koren S."/>
            <person name="Silverstein K.A.T."/>
            <person name="Beckman K.B."/>
            <person name="Gohl D.M."/>
        </authorList>
    </citation>
    <scope>NUCLEOTIDE SEQUENCE</scope>
    <source>
        <strain evidence="1">Duluth1</strain>
        <tissue evidence="1">Whole animal</tissue>
    </source>
</reference>